<evidence type="ECO:0000313" key="2">
    <source>
        <dbReference type="Proteomes" id="UP000297253"/>
    </source>
</evidence>
<name>A0A4Y9J8C4_9STRE</name>
<reference evidence="1 2" key="1">
    <citation type="submission" date="2019-03" db="EMBL/GenBank/DDBJ databases">
        <title>Diversity of the mouse oral microbiome.</title>
        <authorList>
            <person name="Joseph S."/>
            <person name="Aduse-Opoku J."/>
            <person name="Curtis M."/>
            <person name="Wade W."/>
            <person name="Hashim A."/>
        </authorList>
    </citation>
    <scope>NUCLEOTIDE SEQUENCE [LARGE SCALE GENOMIC DNA]</scope>
    <source>
        <strain evidence="1 2">WM131</strain>
    </source>
</reference>
<dbReference type="EMBL" id="SPPD01000016">
    <property type="protein sequence ID" value="TFU97122.1"/>
    <property type="molecule type" value="Genomic_DNA"/>
</dbReference>
<dbReference type="RefSeq" id="WP_135182610.1">
    <property type="nucleotide sequence ID" value="NZ_JADGKZ010000016.1"/>
</dbReference>
<gene>
    <name evidence="1" type="ORF">E4T82_09590</name>
</gene>
<dbReference type="Proteomes" id="UP000297253">
    <property type="component" value="Unassembled WGS sequence"/>
</dbReference>
<evidence type="ECO:0000313" key="1">
    <source>
        <dbReference type="EMBL" id="TFU97122.1"/>
    </source>
</evidence>
<sequence length="155" mass="18343">MEELKFQYDKYFDNATIIATVVYEVIKKTGSGYIYLSNLLSYSKYEGDLQESITRRDKLIDFNADTRFNHFTEVTIKAFFDYLYQCQYIEECTLILTNRHYTVEELYRNLAEYRNIVLKLDLIEGTLYHVKFSECINSDSLKQSITNVIGDVKIE</sequence>
<proteinExistence type="predicted"/>
<accession>A0A4Y9J8C4</accession>
<dbReference type="AlphaFoldDB" id="A0A4Y9J8C4"/>
<protein>
    <submittedName>
        <fullName evidence="1">Uncharacterized protein</fullName>
    </submittedName>
</protein>
<comment type="caution">
    <text evidence="1">The sequence shown here is derived from an EMBL/GenBank/DDBJ whole genome shotgun (WGS) entry which is preliminary data.</text>
</comment>
<organism evidence="1 2">
    <name type="scientific">Streptococcus cuniculi</name>
    <dbReference type="NCBI Taxonomy" id="1432788"/>
    <lineage>
        <taxon>Bacteria</taxon>
        <taxon>Bacillati</taxon>
        <taxon>Bacillota</taxon>
        <taxon>Bacilli</taxon>
        <taxon>Lactobacillales</taxon>
        <taxon>Streptococcaceae</taxon>
        <taxon>Streptococcus</taxon>
    </lineage>
</organism>